<protein>
    <recommendedName>
        <fullName evidence="9">Nucleotidyltransferase</fullName>
    </recommendedName>
</protein>
<organism evidence="7 8">
    <name type="scientific">Leptolyngbya boryana NIES-2135</name>
    <dbReference type="NCBI Taxonomy" id="1973484"/>
    <lineage>
        <taxon>Bacteria</taxon>
        <taxon>Bacillati</taxon>
        <taxon>Cyanobacteriota</taxon>
        <taxon>Cyanophyceae</taxon>
        <taxon>Leptolyngbyales</taxon>
        <taxon>Leptolyngbyaceae</taxon>
        <taxon>Leptolyngbya group</taxon>
        <taxon>Leptolyngbya</taxon>
    </lineage>
</organism>
<dbReference type="GO" id="GO:0016787">
    <property type="term" value="F:hydrolase activity"/>
    <property type="evidence" value="ECO:0007669"/>
    <property type="project" value="UniProtKB-KW"/>
</dbReference>
<keyword evidence="8" id="KW-1185">Reference proteome</keyword>
<keyword evidence="2" id="KW-1277">Toxin-antitoxin system</keyword>
<proteinExistence type="inferred from homology"/>
<dbReference type="PANTHER" id="PTHR34139">
    <property type="entry name" value="UPF0331 PROTEIN MJ0127"/>
    <property type="match status" value="1"/>
</dbReference>
<accession>A0A1Z4JMC0</accession>
<reference evidence="7 8" key="1">
    <citation type="submission" date="2017-06" db="EMBL/GenBank/DDBJ databases">
        <title>Genome sequencing of cyanobaciteial culture collection at National Institute for Environmental Studies (NIES).</title>
        <authorList>
            <person name="Hirose Y."/>
            <person name="Shimura Y."/>
            <person name="Fujisawa T."/>
            <person name="Nakamura Y."/>
            <person name="Kawachi M."/>
        </authorList>
    </citation>
    <scope>NUCLEOTIDE SEQUENCE [LARGE SCALE GENOMIC DNA]</scope>
    <source>
        <strain evidence="7 8">NIES-2135</strain>
    </source>
</reference>
<evidence type="ECO:0000313" key="8">
    <source>
        <dbReference type="Proteomes" id="UP000217895"/>
    </source>
</evidence>
<gene>
    <name evidence="7" type="ORF">NIES2135_46940</name>
</gene>
<dbReference type="GO" id="GO:0110001">
    <property type="term" value="C:toxin-antitoxin complex"/>
    <property type="evidence" value="ECO:0007669"/>
    <property type="project" value="InterPro"/>
</dbReference>
<comment type="similarity">
    <text evidence="6">Belongs to the HepT RNase toxin family.</text>
</comment>
<dbReference type="Proteomes" id="UP000217895">
    <property type="component" value="Chromosome"/>
</dbReference>
<evidence type="ECO:0000256" key="6">
    <source>
        <dbReference type="ARBA" id="ARBA00024207"/>
    </source>
</evidence>
<dbReference type="AlphaFoldDB" id="A0A1Z4JMC0"/>
<dbReference type="EMBL" id="AP018203">
    <property type="protein sequence ID" value="BAY57823.1"/>
    <property type="molecule type" value="Genomic_DNA"/>
</dbReference>
<dbReference type="InterPro" id="IPR037038">
    <property type="entry name" value="HepT-like_sf"/>
</dbReference>
<dbReference type="Pfam" id="PF01934">
    <property type="entry name" value="HepT-like"/>
    <property type="match status" value="1"/>
</dbReference>
<evidence type="ECO:0000313" key="7">
    <source>
        <dbReference type="EMBL" id="BAY57823.1"/>
    </source>
</evidence>
<sequence>MQSHDRDAAALWDIAEAIREIQQFMAGVSEMEYLETLWLRRVVERNFEILGEAARRVSPEFQRAHPDVDWGNMIGLRNIIAHRYEQVDHEILWDIMNTVLPEVLVNVERFLSELPGQSS</sequence>
<dbReference type="InterPro" id="IPR008201">
    <property type="entry name" value="HepT-like"/>
</dbReference>
<keyword evidence="5" id="KW-0378">Hydrolase</keyword>
<dbReference type="Gene3D" id="1.20.120.580">
    <property type="entry name" value="bsu32300-like"/>
    <property type="match status" value="1"/>
</dbReference>
<dbReference type="GO" id="GO:0004540">
    <property type="term" value="F:RNA nuclease activity"/>
    <property type="evidence" value="ECO:0007669"/>
    <property type="project" value="InterPro"/>
</dbReference>
<dbReference type="GO" id="GO:0000166">
    <property type="term" value="F:nucleotide binding"/>
    <property type="evidence" value="ECO:0007669"/>
    <property type="project" value="UniProtKB-KW"/>
</dbReference>
<keyword evidence="4" id="KW-0547">Nucleotide-binding</keyword>
<name>A0A1Z4JMC0_LEPBY</name>
<dbReference type="PANTHER" id="PTHR34139:SF1">
    <property type="entry name" value="RNASE MJ1380-RELATED"/>
    <property type="match status" value="1"/>
</dbReference>
<dbReference type="InterPro" id="IPR051813">
    <property type="entry name" value="HepT_RNase_toxin"/>
</dbReference>
<keyword evidence="1" id="KW-0597">Phosphoprotein</keyword>
<evidence type="ECO:0000256" key="1">
    <source>
        <dbReference type="ARBA" id="ARBA00022553"/>
    </source>
</evidence>
<evidence type="ECO:0000256" key="3">
    <source>
        <dbReference type="ARBA" id="ARBA00022722"/>
    </source>
</evidence>
<evidence type="ECO:0000256" key="2">
    <source>
        <dbReference type="ARBA" id="ARBA00022649"/>
    </source>
</evidence>
<evidence type="ECO:0000256" key="5">
    <source>
        <dbReference type="ARBA" id="ARBA00022801"/>
    </source>
</evidence>
<evidence type="ECO:0008006" key="9">
    <source>
        <dbReference type="Google" id="ProtNLM"/>
    </source>
</evidence>
<keyword evidence="3" id="KW-0540">Nuclease</keyword>
<evidence type="ECO:0000256" key="4">
    <source>
        <dbReference type="ARBA" id="ARBA00022741"/>
    </source>
</evidence>